<dbReference type="Proteomes" id="UP000658997">
    <property type="component" value="Unassembled WGS sequence"/>
</dbReference>
<dbReference type="InterPro" id="IPR009069">
    <property type="entry name" value="Cys_alpha_HP_mot_SF"/>
</dbReference>
<evidence type="ECO:0000313" key="10">
    <source>
        <dbReference type="Proteomes" id="UP000658997"/>
    </source>
</evidence>
<comment type="subcellular location">
    <subcellularLocation>
        <location evidence="1">Mitochondrion intermembrane space</location>
    </subcellularLocation>
</comment>
<evidence type="ECO:0000256" key="6">
    <source>
        <dbReference type="ARBA" id="ARBA00023157"/>
    </source>
</evidence>
<dbReference type="AlphaFoldDB" id="A0A8H8QR71"/>
<proteinExistence type="inferred from homology"/>
<dbReference type="EMBL" id="ULHB01000152">
    <property type="protein sequence ID" value="SYW83660.1"/>
    <property type="molecule type" value="Genomic_DNA"/>
</dbReference>
<protein>
    <submittedName>
        <fullName evidence="9">Related to COX17 - Cytochrome c oxidase copper chaperone</fullName>
    </submittedName>
</protein>
<reference evidence="9" key="1">
    <citation type="submission" date="2018-08" db="EMBL/GenBank/DDBJ databases">
        <authorList>
            <person name="Guldener U."/>
        </authorList>
    </citation>
    <scope>NUCLEOTIDE SEQUENCE</scope>
    <source>
        <strain evidence="9">UB2</strain>
    </source>
</reference>
<dbReference type="Pfam" id="PF05051">
    <property type="entry name" value="COX17"/>
    <property type="match status" value="1"/>
</dbReference>
<dbReference type="GO" id="GO:0033617">
    <property type="term" value="P:mitochondrial respiratory chain complex IV assembly"/>
    <property type="evidence" value="ECO:0007669"/>
    <property type="project" value="TreeGrafter"/>
</dbReference>
<evidence type="ECO:0000256" key="5">
    <source>
        <dbReference type="ARBA" id="ARBA00023128"/>
    </source>
</evidence>
<comment type="caution">
    <text evidence="9">The sequence shown here is derived from an EMBL/GenBank/DDBJ whole genome shotgun (WGS) entry which is preliminary data.</text>
</comment>
<dbReference type="GO" id="GO:0005758">
    <property type="term" value="C:mitochondrial intermembrane space"/>
    <property type="evidence" value="ECO:0007669"/>
    <property type="project" value="UniProtKB-SubCell"/>
</dbReference>
<dbReference type="PANTHER" id="PTHR16719:SF0">
    <property type="entry name" value="CYTOCHROME C OXIDASE COPPER CHAPERONE"/>
    <property type="match status" value="1"/>
</dbReference>
<keyword evidence="4 8" id="KW-0186">Copper</keyword>
<feature type="binding site" evidence="8">
    <location>
        <position position="72"/>
    </location>
    <ligand>
        <name>Cu cation</name>
        <dbReference type="ChEBI" id="CHEBI:23378"/>
    </ligand>
</feature>
<dbReference type="GO" id="GO:0005507">
    <property type="term" value="F:copper ion binding"/>
    <property type="evidence" value="ECO:0007669"/>
    <property type="project" value="InterPro"/>
</dbReference>
<dbReference type="PANTHER" id="PTHR16719">
    <property type="entry name" value="CYTOCHROME C OXIDASE COPPER CHAPERONE"/>
    <property type="match status" value="1"/>
</dbReference>
<evidence type="ECO:0000256" key="4">
    <source>
        <dbReference type="ARBA" id="ARBA00023008"/>
    </source>
</evidence>
<keyword evidence="10" id="KW-1185">Reference proteome</keyword>
<comment type="similarity">
    <text evidence="2">Belongs to the COX17 family.</text>
</comment>
<gene>
    <name evidence="9" type="ORF">UBRO2_05252</name>
</gene>
<evidence type="ECO:0000256" key="1">
    <source>
        <dbReference type="ARBA" id="ARBA00004569"/>
    </source>
</evidence>
<keyword evidence="5" id="KW-0496">Mitochondrion</keyword>
<evidence type="ECO:0000256" key="8">
    <source>
        <dbReference type="PIRSR" id="PIRSR607745-1"/>
    </source>
</evidence>
<dbReference type="PROSITE" id="PS51808">
    <property type="entry name" value="CHCH"/>
    <property type="match status" value="1"/>
</dbReference>
<name>A0A8H8QR71_9BASI</name>
<keyword evidence="6" id="KW-1015">Disulfide bond</keyword>
<evidence type="ECO:0000256" key="2">
    <source>
        <dbReference type="ARBA" id="ARBA00009241"/>
    </source>
</evidence>
<keyword evidence="3 8" id="KW-0479">Metal-binding</keyword>
<dbReference type="Gene3D" id="1.10.287.1130">
    <property type="entry name" value="CytochromE C oxidase copper chaperone"/>
    <property type="match status" value="1"/>
</dbReference>
<feature type="binding site" evidence="8">
    <location>
        <position position="71"/>
    </location>
    <ligand>
        <name>Cu cation</name>
        <dbReference type="ChEBI" id="CHEBI:23378"/>
    </ligand>
</feature>
<evidence type="ECO:0000313" key="9">
    <source>
        <dbReference type="EMBL" id="SYW83660.1"/>
    </source>
</evidence>
<dbReference type="GO" id="GO:0016531">
    <property type="term" value="F:copper chaperone activity"/>
    <property type="evidence" value="ECO:0007669"/>
    <property type="project" value="InterPro"/>
</dbReference>
<organism evidence="9 10">
    <name type="scientific">Ustilago bromivora</name>
    <dbReference type="NCBI Taxonomy" id="307758"/>
    <lineage>
        <taxon>Eukaryota</taxon>
        <taxon>Fungi</taxon>
        <taxon>Dikarya</taxon>
        <taxon>Basidiomycota</taxon>
        <taxon>Ustilaginomycotina</taxon>
        <taxon>Ustilaginomycetes</taxon>
        <taxon>Ustilaginales</taxon>
        <taxon>Ustilaginaceae</taxon>
        <taxon>Ustilago</taxon>
    </lineage>
</organism>
<accession>A0A8H8QR71</accession>
<dbReference type="FunFam" id="1.10.287.1130:FF:000005">
    <property type="entry name" value="Cytochrome c oxidase assembly protein subunit 17"/>
    <property type="match status" value="1"/>
</dbReference>
<evidence type="ECO:0000256" key="3">
    <source>
        <dbReference type="ARBA" id="ARBA00022723"/>
    </source>
</evidence>
<dbReference type="SUPFAM" id="SSF47072">
    <property type="entry name" value="Cysteine alpha-hairpin motif"/>
    <property type="match status" value="1"/>
</dbReference>
<sequence>MILGAAFTQSGTLEPAMENSATADGDDPYISPPVSTPALALPLCGGKMSNTAPQKANKFVTELNPEGIKPCCACPEAKAARDECFFKFGHSVEEHGESARKCEDLVKAHRECMAKLGYKV</sequence>
<keyword evidence="7" id="KW-0143">Chaperone</keyword>
<dbReference type="InterPro" id="IPR007745">
    <property type="entry name" value="Cyt_c_oxidase_Cu-chaperone"/>
</dbReference>
<evidence type="ECO:0000256" key="7">
    <source>
        <dbReference type="ARBA" id="ARBA00023186"/>
    </source>
</evidence>